<dbReference type="Gramene" id="Mp1g24120.1">
    <property type="protein sequence ID" value="Mp1g24120.1.cds1"/>
    <property type="gene ID" value="Mp1g24120"/>
</dbReference>
<dbReference type="Proteomes" id="UP000244005">
    <property type="component" value="Unassembled WGS sequence"/>
</dbReference>
<organism evidence="2 3">
    <name type="scientific">Marchantia polymorpha</name>
    <name type="common">Common liverwort</name>
    <name type="synonym">Marchantia aquatica</name>
    <dbReference type="NCBI Taxonomy" id="3197"/>
    <lineage>
        <taxon>Eukaryota</taxon>
        <taxon>Viridiplantae</taxon>
        <taxon>Streptophyta</taxon>
        <taxon>Embryophyta</taxon>
        <taxon>Marchantiophyta</taxon>
        <taxon>Marchantiopsida</taxon>
        <taxon>Marchantiidae</taxon>
        <taxon>Marchantiales</taxon>
        <taxon>Marchantiaceae</taxon>
        <taxon>Marchantia</taxon>
    </lineage>
</organism>
<accession>A0A2R6WSM7</accession>
<name>A0A2R6WSM7_MARPO</name>
<evidence type="ECO:0000256" key="1">
    <source>
        <dbReference type="SAM" id="MobiDB-lite"/>
    </source>
</evidence>
<sequence>MRRCKLNNSIAKANHRKVEARATDRHDGLKSVSVACSGKTCTTRYPFVATPPPPPPPPPAAAAAAPPPPPPLPAGYVKTSPNSTPSHRLLWISRTGESCFRWGWDGMASIGFSLNPNSLFLFRFHSLTLSLAPPHDLRFSSPPIHARLLLCIRDVLALFGKPSRRQTACSFVQRTPLI</sequence>
<gene>
    <name evidence="2" type="ORF">MARPO_0061s0109</name>
</gene>
<protein>
    <submittedName>
        <fullName evidence="2">Uncharacterized protein</fullName>
    </submittedName>
</protein>
<keyword evidence="3" id="KW-1185">Reference proteome</keyword>
<dbReference type="EMBL" id="KZ772733">
    <property type="protein sequence ID" value="PTQ36862.1"/>
    <property type="molecule type" value="Genomic_DNA"/>
</dbReference>
<dbReference type="AlphaFoldDB" id="A0A2R6WSM7"/>
<proteinExistence type="predicted"/>
<evidence type="ECO:0000313" key="3">
    <source>
        <dbReference type="Proteomes" id="UP000244005"/>
    </source>
</evidence>
<evidence type="ECO:0000313" key="2">
    <source>
        <dbReference type="EMBL" id="PTQ36862.1"/>
    </source>
</evidence>
<reference evidence="3" key="1">
    <citation type="journal article" date="2017" name="Cell">
        <title>Insights into land plant evolution garnered from the Marchantia polymorpha genome.</title>
        <authorList>
            <person name="Bowman J.L."/>
            <person name="Kohchi T."/>
            <person name="Yamato K.T."/>
            <person name="Jenkins J."/>
            <person name="Shu S."/>
            <person name="Ishizaki K."/>
            <person name="Yamaoka S."/>
            <person name="Nishihama R."/>
            <person name="Nakamura Y."/>
            <person name="Berger F."/>
            <person name="Adam C."/>
            <person name="Aki S.S."/>
            <person name="Althoff F."/>
            <person name="Araki T."/>
            <person name="Arteaga-Vazquez M.A."/>
            <person name="Balasubrmanian S."/>
            <person name="Barry K."/>
            <person name="Bauer D."/>
            <person name="Boehm C.R."/>
            <person name="Briginshaw L."/>
            <person name="Caballero-Perez J."/>
            <person name="Catarino B."/>
            <person name="Chen F."/>
            <person name="Chiyoda S."/>
            <person name="Chovatia M."/>
            <person name="Davies K.M."/>
            <person name="Delmans M."/>
            <person name="Demura T."/>
            <person name="Dierschke T."/>
            <person name="Dolan L."/>
            <person name="Dorantes-Acosta A.E."/>
            <person name="Eklund D.M."/>
            <person name="Florent S.N."/>
            <person name="Flores-Sandoval E."/>
            <person name="Fujiyama A."/>
            <person name="Fukuzawa H."/>
            <person name="Galik B."/>
            <person name="Grimanelli D."/>
            <person name="Grimwood J."/>
            <person name="Grossniklaus U."/>
            <person name="Hamada T."/>
            <person name="Haseloff J."/>
            <person name="Hetherington A.J."/>
            <person name="Higo A."/>
            <person name="Hirakawa Y."/>
            <person name="Hundley H.N."/>
            <person name="Ikeda Y."/>
            <person name="Inoue K."/>
            <person name="Inoue S.I."/>
            <person name="Ishida S."/>
            <person name="Jia Q."/>
            <person name="Kakita M."/>
            <person name="Kanazawa T."/>
            <person name="Kawai Y."/>
            <person name="Kawashima T."/>
            <person name="Kennedy M."/>
            <person name="Kinose K."/>
            <person name="Kinoshita T."/>
            <person name="Kohara Y."/>
            <person name="Koide E."/>
            <person name="Komatsu K."/>
            <person name="Kopischke S."/>
            <person name="Kubo M."/>
            <person name="Kyozuka J."/>
            <person name="Lagercrantz U."/>
            <person name="Lin S.S."/>
            <person name="Lindquist E."/>
            <person name="Lipzen A.M."/>
            <person name="Lu C.W."/>
            <person name="De Luna E."/>
            <person name="Martienssen R.A."/>
            <person name="Minamino N."/>
            <person name="Mizutani M."/>
            <person name="Mizutani M."/>
            <person name="Mochizuki N."/>
            <person name="Monte I."/>
            <person name="Mosher R."/>
            <person name="Nagasaki H."/>
            <person name="Nakagami H."/>
            <person name="Naramoto S."/>
            <person name="Nishitani K."/>
            <person name="Ohtani M."/>
            <person name="Okamoto T."/>
            <person name="Okumura M."/>
            <person name="Phillips J."/>
            <person name="Pollak B."/>
            <person name="Reinders A."/>
            <person name="Rovekamp M."/>
            <person name="Sano R."/>
            <person name="Sawa S."/>
            <person name="Schmid M.W."/>
            <person name="Shirakawa M."/>
            <person name="Solano R."/>
            <person name="Spunde A."/>
            <person name="Suetsugu N."/>
            <person name="Sugano S."/>
            <person name="Sugiyama A."/>
            <person name="Sun R."/>
            <person name="Suzuki Y."/>
            <person name="Takenaka M."/>
            <person name="Takezawa D."/>
            <person name="Tomogane H."/>
            <person name="Tsuzuki M."/>
            <person name="Ueda T."/>
            <person name="Umeda M."/>
            <person name="Ward J.M."/>
            <person name="Watanabe Y."/>
            <person name="Yazaki K."/>
            <person name="Yokoyama R."/>
            <person name="Yoshitake Y."/>
            <person name="Yotsui I."/>
            <person name="Zachgo S."/>
            <person name="Schmutz J."/>
        </authorList>
    </citation>
    <scope>NUCLEOTIDE SEQUENCE [LARGE SCALE GENOMIC DNA]</scope>
    <source>
        <strain evidence="3">Tak-1</strain>
    </source>
</reference>
<feature type="compositionally biased region" description="Pro residues" evidence="1">
    <location>
        <begin position="49"/>
        <end position="73"/>
    </location>
</feature>
<feature type="region of interest" description="Disordered" evidence="1">
    <location>
        <begin position="47"/>
        <end position="83"/>
    </location>
</feature>